<sequence length="159" mass="17545">MGPSHLFPRLSTLCVVCLSRFAAAYTPKVAAAEWPRGNFKIMREILASEAGGWVGRGNDHGRKRSLCQPDSESDADIEDELEARLEVLYGVATATAKLQAREVLQREFGGDVGLFLTQFLSPAVHLLDKLRHEEDAVWPAVSATGHRQYTKCIQVASHQ</sequence>
<dbReference type="EMBL" id="JACVVK020000014">
    <property type="protein sequence ID" value="KAK7504665.1"/>
    <property type="molecule type" value="Genomic_DNA"/>
</dbReference>
<reference evidence="2 3" key="1">
    <citation type="journal article" date="2023" name="Sci. Data">
        <title>Genome assembly of the Korean intertidal mud-creeper Batillaria attramentaria.</title>
        <authorList>
            <person name="Patra A.K."/>
            <person name="Ho P.T."/>
            <person name="Jun S."/>
            <person name="Lee S.J."/>
            <person name="Kim Y."/>
            <person name="Won Y.J."/>
        </authorList>
    </citation>
    <scope>NUCLEOTIDE SEQUENCE [LARGE SCALE GENOMIC DNA]</scope>
    <source>
        <strain evidence="2">Wonlab-2016</strain>
    </source>
</reference>
<name>A0ABD0LYF7_9CAEN</name>
<dbReference type="Proteomes" id="UP001519460">
    <property type="component" value="Unassembled WGS sequence"/>
</dbReference>
<protein>
    <recommendedName>
        <fullName evidence="4">Secreted protein</fullName>
    </recommendedName>
</protein>
<proteinExistence type="predicted"/>
<evidence type="ECO:0000313" key="3">
    <source>
        <dbReference type="Proteomes" id="UP001519460"/>
    </source>
</evidence>
<feature type="chain" id="PRO_5044801586" description="Secreted protein" evidence="1">
    <location>
        <begin position="25"/>
        <end position="159"/>
    </location>
</feature>
<dbReference type="AlphaFoldDB" id="A0ABD0LYF7"/>
<organism evidence="2 3">
    <name type="scientific">Batillaria attramentaria</name>
    <dbReference type="NCBI Taxonomy" id="370345"/>
    <lineage>
        <taxon>Eukaryota</taxon>
        <taxon>Metazoa</taxon>
        <taxon>Spiralia</taxon>
        <taxon>Lophotrochozoa</taxon>
        <taxon>Mollusca</taxon>
        <taxon>Gastropoda</taxon>
        <taxon>Caenogastropoda</taxon>
        <taxon>Sorbeoconcha</taxon>
        <taxon>Cerithioidea</taxon>
        <taxon>Batillariidae</taxon>
        <taxon>Batillaria</taxon>
    </lineage>
</organism>
<comment type="caution">
    <text evidence="2">The sequence shown here is derived from an EMBL/GenBank/DDBJ whole genome shotgun (WGS) entry which is preliminary data.</text>
</comment>
<keyword evidence="3" id="KW-1185">Reference proteome</keyword>
<evidence type="ECO:0000313" key="2">
    <source>
        <dbReference type="EMBL" id="KAK7504665.1"/>
    </source>
</evidence>
<evidence type="ECO:0008006" key="4">
    <source>
        <dbReference type="Google" id="ProtNLM"/>
    </source>
</evidence>
<accession>A0ABD0LYF7</accession>
<gene>
    <name evidence="2" type="ORF">BaRGS_00004151</name>
</gene>
<feature type="signal peptide" evidence="1">
    <location>
        <begin position="1"/>
        <end position="24"/>
    </location>
</feature>
<feature type="non-terminal residue" evidence="2">
    <location>
        <position position="159"/>
    </location>
</feature>
<evidence type="ECO:0000256" key="1">
    <source>
        <dbReference type="SAM" id="SignalP"/>
    </source>
</evidence>
<keyword evidence="1" id="KW-0732">Signal</keyword>